<reference evidence="2" key="2">
    <citation type="journal article" date="2023" name="Commun. Biol.">
        <title>Intrasexual cuticular hydrocarbon dimorphism in a wasp sheds light on hydrocarbon biosynthesis genes in Hymenoptera.</title>
        <authorList>
            <person name="Moris V.C."/>
            <person name="Podsiadlowski L."/>
            <person name="Martin S."/>
            <person name="Oeyen J.P."/>
            <person name="Donath A."/>
            <person name="Petersen M."/>
            <person name="Wilbrandt J."/>
            <person name="Misof B."/>
            <person name="Liedtke D."/>
            <person name="Thamm M."/>
            <person name="Scheiner R."/>
            <person name="Schmitt T."/>
            <person name="Niehuis O."/>
        </authorList>
    </citation>
    <scope>NUCLEOTIDE SEQUENCE</scope>
    <source>
        <strain evidence="2">GBR_01_08_01A</strain>
    </source>
</reference>
<sequence>MPCNGETEMCTVRGAKGASSSSTSRAARATPTPPPPFSPSAQLARSPPTAPIPRSVSELAPNRGECSYAEKASSPPRPTAFKSPVQDALDDIRGMVRTCVEAISEFREEQLAHRQDTAAIGSSLERISAELAAISTPLTGVDGTARNLRADLSTLSAKQEKDTSTLHARVAALEKKPIVSTSPSGSFNDGVSFELARLRGRLARLETSSHTTEVVLSGVPEEPEENVKKTVVKVAAALGLTTTEEELTSARRLPSSGSGGTRPRTILARFNASTQRDAILAAKKWKRTLLASEINLACNAHRLFATVLRLLSRRDVLRSSYVTSLLFTARLRFGVTLDGST</sequence>
<organism evidence="2 3">
    <name type="scientific">Odynerus spinipes</name>
    <dbReference type="NCBI Taxonomy" id="1348599"/>
    <lineage>
        <taxon>Eukaryota</taxon>
        <taxon>Metazoa</taxon>
        <taxon>Ecdysozoa</taxon>
        <taxon>Arthropoda</taxon>
        <taxon>Hexapoda</taxon>
        <taxon>Insecta</taxon>
        <taxon>Pterygota</taxon>
        <taxon>Neoptera</taxon>
        <taxon>Endopterygota</taxon>
        <taxon>Hymenoptera</taxon>
        <taxon>Apocrita</taxon>
        <taxon>Aculeata</taxon>
        <taxon>Vespoidea</taxon>
        <taxon>Vespidae</taxon>
        <taxon>Eumeninae</taxon>
        <taxon>Odynerus</taxon>
    </lineage>
</organism>
<dbReference type="AlphaFoldDB" id="A0AAD9RFE7"/>
<evidence type="ECO:0000313" key="3">
    <source>
        <dbReference type="Proteomes" id="UP001258017"/>
    </source>
</evidence>
<gene>
    <name evidence="2" type="ORF">KPH14_000972</name>
</gene>
<evidence type="ECO:0000256" key="1">
    <source>
        <dbReference type="SAM" id="MobiDB-lite"/>
    </source>
</evidence>
<comment type="caution">
    <text evidence="2">The sequence shown here is derived from an EMBL/GenBank/DDBJ whole genome shotgun (WGS) entry which is preliminary data.</text>
</comment>
<accession>A0AAD9RFE7</accession>
<feature type="region of interest" description="Disordered" evidence="1">
    <location>
        <begin position="1"/>
        <end position="83"/>
    </location>
</feature>
<feature type="compositionally biased region" description="Low complexity" evidence="1">
    <location>
        <begin position="18"/>
        <end position="30"/>
    </location>
</feature>
<keyword evidence="3" id="KW-1185">Reference proteome</keyword>
<evidence type="ECO:0000313" key="2">
    <source>
        <dbReference type="EMBL" id="KAK2578425.1"/>
    </source>
</evidence>
<name>A0AAD9RFE7_9HYME</name>
<reference evidence="2" key="1">
    <citation type="submission" date="2021-08" db="EMBL/GenBank/DDBJ databases">
        <authorList>
            <person name="Misof B."/>
            <person name="Oliver O."/>
            <person name="Podsiadlowski L."/>
            <person name="Donath A."/>
            <person name="Peters R."/>
            <person name="Mayer C."/>
            <person name="Rust J."/>
            <person name="Gunkel S."/>
            <person name="Lesny P."/>
            <person name="Martin S."/>
            <person name="Oeyen J.P."/>
            <person name="Petersen M."/>
            <person name="Panagiotis P."/>
            <person name="Wilbrandt J."/>
            <person name="Tanja T."/>
        </authorList>
    </citation>
    <scope>NUCLEOTIDE SEQUENCE</scope>
    <source>
        <strain evidence="2">GBR_01_08_01A</strain>
        <tissue evidence="2">Thorax + abdomen</tissue>
    </source>
</reference>
<dbReference type="Gene3D" id="3.30.70.1820">
    <property type="entry name" value="L1 transposable element, RRM domain"/>
    <property type="match status" value="1"/>
</dbReference>
<dbReference type="Proteomes" id="UP001258017">
    <property type="component" value="Unassembled WGS sequence"/>
</dbReference>
<dbReference type="EMBL" id="JAIFRP010000311">
    <property type="protein sequence ID" value="KAK2578425.1"/>
    <property type="molecule type" value="Genomic_DNA"/>
</dbReference>
<proteinExistence type="predicted"/>
<protein>
    <submittedName>
        <fullName evidence="2">Uncharacterized protein</fullName>
    </submittedName>
</protein>